<dbReference type="GO" id="GO:0022857">
    <property type="term" value="F:transmembrane transporter activity"/>
    <property type="evidence" value="ECO:0007669"/>
    <property type="project" value="InterPro"/>
</dbReference>
<keyword evidence="10" id="KW-1185">Reference proteome</keyword>
<keyword evidence="6 8" id="KW-0472">Membrane</keyword>
<evidence type="ECO:0000256" key="8">
    <source>
        <dbReference type="SAM" id="Phobius"/>
    </source>
</evidence>
<dbReference type="PANTHER" id="PTHR30558:SF9">
    <property type="entry name" value="BIOPOLYMER TRANSPORT PROTEIN EXBD"/>
    <property type="match status" value="1"/>
</dbReference>
<comment type="subcellular location">
    <subcellularLocation>
        <location evidence="1">Cell membrane</location>
        <topology evidence="1">Single-pass membrane protein</topology>
    </subcellularLocation>
    <subcellularLocation>
        <location evidence="7">Cell membrane</location>
        <topology evidence="7">Single-pass type II membrane protein</topology>
    </subcellularLocation>
</comment>
<keyword evidence="4 7" id="KW-0812">Transmembrane</keyword>
<reference evidence="10" key="1">
    <citation type="submission" date="2015-08" db="EMBL/GenBank/DDBJ databases">
        <title>Vibrio galatheae sp. nov., a novel member of the Vibrionaceae family isolated from the Solomon Islands.</title>
        <authorList>
            <person name="Giubergia S."/>
            <person name="Machado H."/>
            <person name="Mateiu R.V."/>
            <person name="Gram L."/>
        </authorList>
    </citation>
    <scope>NUCLEOTIDE SEQUENCE [LARGE SCALE GENOMIC DNA]</scope>
    <source>
        <strain evidence="10">DSM 19584</strain>
    </source>
</reference>
<dbReference type="Proteomes" id="UP000037515">
    <property type="component" value="Unassembled WGS sequence"/>
</dbReference>
<feature type="transmembrane region" description="Helical" evidence="8">
    <location>
        <begin position="20"/>
        <end position="43"/>
    </location>
</feature>
<proteinExistence type="inferred from homology"/>
<keyword evidence="7" id="KW-0653">Protein transport</keyword>
<evidence type="ECO:0000256" key="6">
    <source>
        <dbReference type="ARBA" id="ARBA00023136"/>
    </source>
</evidence>
<name>A0A0M0HMC3_VIBNE</name>
<accession>A0A0M0HMC3</accession>
<comment type="caution">
    <text evidence="9">The sequence shown here is derived from an EMBL/GenBank/DDBJ whole genome shotgun (WGS) entry which is preliminary data.</text>
</comment>
<dbReference type="OrthoDB" id="9798629at2"/>
<dbReference type="STRING" id="693.AKJ17_13185"/>
<dbReference type="RefSeq" id="WP_053396287.1">
    <property type="nucleotide sequence ID" value="NZ_LHPJ01000010.1"/>
</dbReference>
<gene>
    <name evidence="9" type="ORF">AKJ17_13185</name>
</gene>
<dbReference type="Pfam" id="PF02472">
    <property type="entry name" value="ExbD"/>
    <property type="match status" value="1"/>
</dbReference>
<dbReference type="PATRIC" id="fig|693.5.peg.2701"/>
<dbReference type="AlphaFoldDB" id="A0A0M0HMC3"/>
<keyword evidence="7" id="KW-0813">Transport</keyword>
<evidence type="ECO:0000313" key="10">
    <source>
        <dbReference type="Proteomes" id="UP000037515"/>
    </source>
</evidence>
<dbReference type="GO" id="GO:0005886">
    <property type="term" value="C:plasma membrane"/>
    <property type="evidence" value="ECO:0007669"/>
    <property type="project" value="UniProtKB-SubCell"/>
</dbReference>
<evidence type="ECO:0000256" key="2">
    <source>
        <dbReference type="ARBA" id="ARBA00005811"/>
    </source>
</evidence>
<dbReference type="GO" id="GO:0015031">
    <property type="term" value="P:protein transport"/>
    <property type="evidence" value="ECO:0007669"/>
    <property type="project" value="UniProtKB-KW"/>
</dbReference>
<evidence type="ECO:0000256" key="1">
    <source>
        <dbReference type="ARBA" id="ARBA00004162"/>
    </source>
</evidence>
<keyword evidence="5 8" id="KW-1133">Transmembrane helix</keyword>
<dbReference type="Gene3D" id="3.30.420.270">
    <property type="match status" value="1"/>
</dbReference>
<evidence type="ECO:0000256" key="3">
    <source>
        <dbReference type="ARBA" id="ARBA00022475"/>
    </source>
</evidence>
<keyword evidence="3" id="KW-1003">Cell membrane</keyword>
<sequence length="143" mass="15679">MGFKVSSQQDDLVVNHDINITPFVDVMLVLLIIVMVAAPLATVNVPVDLPTSSAKPTPQPNSPFYLTVSTDLTLTLGEEKTISLEQLPQSLPQILPDTEQRIYLRADKTLDYQSLMKVMNSLVASGYRQIALVGLEQPEQVGT</sequence>
<evidence type="ECO:0000256" key="5">
    <source>
        <dbReference type="ARBA" id="ARBA00022989"/>
    </source>
</evidence>
<dbReference type="InterPro" id="IPR003400">
    <property type="entry name" value="ExbD"/>
</dbReference>
<organism evidence="9 10">
    <name type="scientific">Vibrio nereis</name>
    <dbReference type="NCBI Taxonomy" id="693"/>
    <lineage>
        <taxon>Bacteria</taxon>
        <taxon>Pseudomonadati</taxon>
        <taxon>Pseudomonadota</taxon>
        <taxon>Gammaproteobacteria</taxon>
        <taxon>Vibrionales</taxon>
        <taxon>Vibrionaceae</taxon>
        <taxon>Vibrio</taxon>
    </lineage>
</organism>
<comment type="similarity">
    <text evidence="2 7">Belongs to the ExbD/TolR family.</text>
</comment>
<dbReference type="PANTHER" id="PTHR30558">
    <property type="entry name" value="EXBD MEMBRANE COMPONENT OF PMF-DRIVEN MACROMOLECULE IMPORT SYSTEM"/>
    <property type="match status" value="1"/>
</dbReference>
<evidence type="ECO:0000256" key="7">
    <source>
        <dbReference type="RuleBase" id="RU003879"/>
    </source>
</evidence>
<protein>
    <submittedName>
        <fullName evidence="9">Biopolymer transporter</fullName>
    </submittedName>
</protein>
<evidence type="ECO:0000313" key="9">
    <source>
        <dbReference type="EMBL" id="KOO02878.1"/>
    </source>
</evidence>
<dbReference type="EMBL" id="LHPJ01000010">
    <property type="protein sequence ID" value="KOO02878.1"/>
    <property type="molecule type" value="Genomic_DNA"/>
</dbReference>
<evidence type="ECO:0000256" key="4">
    <source>
        <dbReference type="ARBA" id="ARBA00022692"/>
    </source>
</evidence>